<sequence>MMGDGGDDDRIQCYVLCHPKSAYSFSEVPLVLLGNDTTAVCQEESLQNQSQLPALIVLISVLIGIFSGSTSNEAMKSRRTPLKHQGQGAETKAQMHRYCGKAKNSLYTVFWISSSTTI</sequence>
<gene>
    <name evidence="2" type="ORF">EYC84_003842</name>
</gene>
<keyword evidence="1" id="KW-0812">Transmembrane</keyword>
<organism evidence="2 3">
    <name type="scientific">Monilinia fructicola</name>
    <name type="common">Brown rot fungus</name>
    <name type="synonym">Ciboria fructicola</name>
    <dbReference type="NCBI Taxonomy" id="38448"/>
    <lineage>
        <taxon>Eukaryota</taxon>
        <taxon>Fungi</taxon>
        <taxon>Dikarya</taxon>
        <taxon>Ascomycota</taxon>
        <taxon>Pezizomycotina</taxon>
        <taxon>Leotiomycetes</taxon>
        <taxon>Helotiales</taxon>
        <taxon>Sclerotiniaceae</taxon>
        <taxon>Monilinia</taxon>
    </lineage>
</organism>
<proteinExistence type="predicted"/>
<comment type="caution">
    <text evidence="2">The sequence shown here is derived from an EMBL/GenBank/DDBJ whole genome shotgun (WGS) entry which is preliminary data.</text>
</comment>
<reference evidence="2 3" key="1">
    <citation type="submission" date="2019-06" db="EMBL/GenBank/DDBJ databases">
        <title>Genome Sequence of the Brown Rot Fungal Pathogen Monilinia fructicola.</title>
        <authorList>
            <person name="De Miccolis Angelini R.M."/>
            <person name="Landi L."/>
            <person name="Abate D."/>
            <person name="Pollastro S."/>
            <person name="Romanazzi G."/>
            <person name="Faretra F."/>
        </authorList>
    </citation>
    <scope>NUCLEOTIDE SEQUENCE [LARGE SCALE GENOMIC DNA]</scope>
    <source>
        <strain evidence="2 3">Mfrc123</strain>
    </source>
</reference>
<dbReference type="EMBL" id="VICG01000004">
    <property type="protein sequence ID" value="KAA8573360.1"/>
    <property type="molecule type" value="Genomic_DNA"/>
</dbReference>
<name>A0A5M9JXK5_MONFR</name>
<feature type="transmembrane region" description="Helical" evidence="1">
    <location>
        <begin position="52"/>
        <end position="69"/>
    </location>
</feature>
<keyword evidence="1" id="KW-0472">Membrane</keyword>
<keyword evidence="1" id="KW-1133">Transmembrane helix</keyword>
<dbReference type="Proteomes" id="UP000322873">
    <property type="component" value="Unassembled WGS sequence"/>
</dbReference>
<evidence type="ECO:0000256" key="1">
    <source>
        <dbReference type="SAM" id="Phobius"/>
    </source>
</evidence>
<dbReference type="AlphaFoldDB" id="A0A5M9JXK5"/>
<keyword evidence="3" id="KW-1185">Reference proteome</keyword>
<evidence type="ECO:0000313" key="3">
    <source>
        <dbReference type="Proteomes" id="UP000322873"/>
    </source>
</evidence>
<evidence type="ECO:0000313" key="2">
    <source>
        <dbReference type="EMBL" id="KAA8573360.1"/>
    </source>
</evidence>
<protein>
    <submittedName>
        <fullName evidence="2">Uncharacterized protein</fullName>
    </submittedName>
</protein>
<accession>A0A5M9JXK5</accession>